<feature type="signal peptide" evidence="2">
    <location>
        <begin position="1"/>
        <end position="19"/>
    </location>
</feature>
<feature type="compositionally biased region" description="Basic and acidic residues" evidence="1">
    <location>
        <begin position="144"/>
        <end position="153"/>
    </location>
</feature>
<gene>
    <name evidence="3" type="ORF">SERLA73DRAFT_153123</name>
</gene>
<evidence type="ECO:0000313" key="4">
    <source>
        <dbReference type="Proteomes" id="UP000008063"/>
    </source>
</evidence>
<keyword evidence="4" id="KW-1185">Reference proteome</keyword>
<dbReference type="HOGENOM" id="CLU_1714403_0_0_1"/>
<sequence>MQKLLLLASWILLWRELSAGRNAGEEDDWASYYVNIFVNRDMFMGHQDGTMTSNKITASGSNGEDRVDNTGGEDRNHQDDCEGEDIQVGKNDDNREEGEEEHDNDEDDYTEDEDSSANDTSDDDNDDKYNSDKGDEEDEDEDKDKDKDNDLSF</sequence>
<evidence type="ECO:0000256" key="2">
    <source>
        <dbReference type="SAM" id="SignalP"/>
    </source>
</evidence>
<keyword evidence="2" id="KW-0732">Signal</keyword>
<dbReference type="STRING" id="936435.F8Q0M0"/>
<feature type="region of interest" description="Disordered" evidence="1">
    <location>
        <begin position="51"/>
        <end position="153"/>
    </location>
</feature>
<feature type="compositionally biased region" description="Acidic residues" evidence="1">
    <location>
        <begin position="134"/>
        <end position="143"/>
    </location>
</feature>
<dbReference type="EMBL" id="GL945481">
    <property type="protein sequence ID" value="EGN97849.1"/>
    <property type="molecule type" value="Genomic_DNA"/>
</dbReference>
<feature type="compositionally biased region" description="Polar residues" evidence="1">
    <location>
        <begin position="51"/>
        <end position="62"/>
    </location>
</feature>
<proteinExistence type="predicted"/>
<accession>F8Q0M0</accession>
<name>F8Q0M0_SERL3</name>
<dbReference type="AlphaFoldDB" id="F8Q0M0"/>
<evidence type="ECO:0000313" key="3">
    <source>
        <dbReference type="EMBL" id="EGN97849.1"/>
    </source>
</evidence>
<dbReference type="Proteomes" id="UP000008063">
    <property type="component" value="Unassembled WGS sequence"/>
</dbReference>
<dbReference type="InParanoid" id="F8Q0M0"/>
<feature type="compositionally biased region" description="Basic and acidic residues" evidence="1">
    <location>
        <begin position="63"/>
        <end position="80"/>
    </location>
</feature>
<organism evidence="4">
    <name type="scientific">Serpula lacrymans var. lacrymans (strain S7.3)</name>
    <name type="common">Dry rot fungus</name>
    <dbReference type="NCBI Taxonomy" id="936435"/>
    <lineage>
        <taxon>Eukaryota</taxon>
        <taxon>Fungi</taxon>
        <taxon>Dikarya</taxon>
        <taxon>Basidiomycota</taxon>
        <taxon>Agaricomycotina</taxon>
        <taxon>Agaricomycetes</taxon>
        <taxon>Agaricomycetidae</taxon>
        <taxon>Boletales</taxon>
        <taxon>Coniophorineae</taxon>
        <taxon>Serpulaceae</taxon>
        <taxon>Serpula</taxon>
    </lineage>
</organism>
<protein>
    <submittedName>
        <fullName evidence="3">Uncharacterized protein</fullName>
    </submittedName>
</protein>
<evidence type="ECO:0000256" key="1">
    <source>
        <dbReference type="SAM" id="MobiDB-lite"/>
    </source>
</evidence>
<feature type="compositionally biased region" description="Acidic residues" evidence="1">
    <location>
        <begin position="94"/>
        <end position="126"/>
    </location>
</feature>
<feature type="chain" id="PRO_5003382373" evidence="2">
    <location>
        <begin position="20"/>
        <end position="153"/>
    </location>
</feature>
<reference evidence="4" key="1">
    <citation type="journal article" date="2011" name="Science">
        <title>The plant cell wall-decomposing machinery underlies the functional diversity of forest fungi.</title>
        <authorList>
            <person name="Eastwood D.C."/>
            <person name="Floudas D."/>
            <person name="Binder M."/>
            <person name="Majcherczyk A."/>
            <person name="Schneider P."/>
            <person name="Aerts A."/>
            <person name="Asiegbu F.O."/>
            <person name="Baker S.E."/>
            <person name="Barry K."/>
            <person name="Bendiksby M."/>
            <person name="Blumentritt M."/>
            <person name="Coutinho P.M."/>
            <person name="Cullen D."/>
            <person name="de Vries R.P."/>
            <person name="Gathman A."/>
            <person name="Goodell B."/>
            <person name="Henrissat B."/>
            <person name="Ihrmark K."/>
            <person name="Kauserud H."/>
            <person name="Kohler A."/>
            <person name="LaButti K."/>
            <person name="Lapidus A."/>
            <person name="Lavin J.L."/>
            <person name="Lee Y.-H."/>
            <person name="Lindquist E."/>
            <person name="Lilly W."/>
            <person name="Lucas S."/>
            <person name="Morin E."/>
            <person name="Murat C."/>
            <person name="Oguiza J.A."/>
            <person name="Park J."/>
            <person name="Pisabarro A.G."/>
            <person name="Riley R."/>
            <person name="Rosling A."/>
            <person name="Salamov A."/>
            <person name="Schmidt O."/>
            <person name="Schmutz J."/>
            <person name="Skrede I."/>
            <person name="Stenlid J."/>
            <person name="Wiebenga A."/>
            <person name="Xie X."/>
            <person name="Kuees U."/>
            <person name="Hibbett D.S."/>
            <person name="Hoffmeister D."/>
            <person name="Hoegberg N."/>
            <person name="Martin F."/>
            <person name="Grigoriev I.V."/>
            <person name="Watkinson S.C."/>
        </authorList>
    </citation>
    <scope>NUCLEOTIDE SEQUENCE [LARGE SCALE GENOMIC DNA]</scope>
    <source>
        <strain evidence="4">strain S7.3</strain>
    </source>
</reference>